<dbReference type="PANTHER" id="PTHR42734:SF17">
    <property type="entry name" value="METAL TRANSPORT SYSTEM ATP-BINDING PROTEIN TM_0124-RELATED"/>
    <property type="match status" value="1"/>
</dbReference>
<dbReference type="InterPro" id="IPR036953">
    <property type="entry name" value="GreA/GreB_C_sf"/>
</dbReference>
<evidence type="ECO:0000256" key="2">
    <source>
        <dbReference type="ARBA" id="ARBA00022448"/>
    </source>
</evidence>
<dbReference type="InterPro" id="IPR027417">
    <property type="entry name" value="P-loop_NTPase"/>
</dbReference>
<protein>
    <submittedName>
        <fullName evidence="5">10666_t:CDS:1</fullName>
    </submittedName>
</protein>
<reference evidence="5" key="1">
    <citation type="submission" date="2021-06" db="EMBL/GenBank/DDBJ databases">
        <authorList>
            <person name="Kallberg Y."/>
            <person name="Tangrot J."/>
            <person name="Rosling A."/>
        </authorList>
    </citation>
    <scope>NUCLEOTIDE SEQUENCE</scope>
    <source>
        <strain evidence="5">FL130A</strain>
    </source>
</reference>
<dbReference type="PANTHER" id="PTHR42734">
    <property type="entry name" value="METAL TRANSPORT SYSTEM ATP-BINDING PROTEIN TM_0124-RELATED"/>
    <property type="match status" value="1"/>
</dbReference>
<evidence type="ECO:0000259" key="3">
    <source>
        <dbReference type="Pfam" id="PF00005"/>
    </source>
</evidence>
<dbReference type="GO" id="GO:0032784">
    <property type="term" value="P:regulation of DNA-templated transcription elongation"/>
    <property type="evidence" value="ECO:0007669"/>
    <property type="project" value="InterPro"/>
</dbReference>
<proteinExistence type="inferred from homology"/>
<dbReference type="Gene3D" id="3.40.50.300">
    <property type="entry name" value="P-loop containing nucleotide triphosphate hydrolases"/>
    <property type="match status" value="1"/>
</dbReference>
<dbReference type="Pfam" id="PF01272">
    <property type="entry name" value="GreA_GreB"/>
    <property type="match status" value="1"/>
</dbReference>
<evidence type="ECO:0000313" key="6">
    <source>
        <dbReference type="Proteomes" id="UP000789508"/>
    </source>
</evidence>
<dbReference type="EMBL" id="CAJVPS010030054">
    <property type="protein sequence ID" value="CAG8730098.1"/>
    <property type="molecule type" value="Genomic_DNA"/>
</dbReference>
<sequence length="245" mass="27945">MEKLREELRKLNQQSAKSRLECPKFQAINKEIRNCAKCIDKKSKKAVKSIPAHLQKVFLINKRIKSEIYLLAEETAKILEVSREDDKTITYQIQETGEKRTIQLTNGETDPDQGKISRISPLGMALSNKNLGEIAEQNYIIKVENLTKHYQNKKVLGPINFNIKKGEKVAIIGANGSGKTTLCEIIANLKNPTHGKIKYGFPSQKLGNWLSINFQEQNYPSTLIVQDLINFYHEVYKSNQKQSEL</sequence>
<dbReference type="InterPro" id="IPR003439">
    <property type="entry name" value="ABC_transporter-like_ATP-bd"/>
</dbReference>
<dbReference type="GO" id="GO:0016887">
    <property type="term" value="F:ATP hydrolysis activity"/>
    <property type="evidence" value="ECO:0007669"/>
    <property type="project" value="InterPro"/>
</dbReference>
<dbReference type="SUPFAM" id="SSF54534">
    <property type="entry name" value="FKBP-like"/>
    <property type="match status" value="1"/>
</dbReference>
<comment type="caution">
    <text evidence="5">The sequence shown here is derived from an EMBL/GenBank/DDBJ whole genome shotgun (WGS) entry which is preliminary data.</text>
</comment>
<dbReference type="AlphaFoldDB" id="A0A9N9NFY8"/>
<evidence type="ECO:0000313" key="5">
    <source>
        <dbReference type="EMBL" id="CAG8730098.1"/>
    </source>
</evidence>
<dbReference type="Pfam" id="PF00005">
    <property type="entry name" value="ABC_tran"/>
    <property type="match status" value="1"/>
</dbReference>
<dbReference type="InterPro" id="IPR050153">
    <property type="entry name" value="Metal_Ion_Import_ABC"/>
</dbReference>
<dbReference type="GO" id="GO:0005524">
    <property type="term" value="F:ATP binding"/>
    <property type="evidence" value="ECO:0007669"/>
    <property type="project" value="InterPro"/>
</dbReference>
<organism evidence="5 6">
    <name type="scientific">Ambispora leptoticha</name>
    <dbReference type="NCBI Taxonomy" id="144679"/>
    <lineage>
        <taxon>Eukaryota</taxon>
        <taxon>Fungi</taxon>
        <taxon>Fungi incertae sedis</taxon>
        <taxon>Mucoromycota</taxon>
        <taxon>Glomeromycotina</taxon>
        <taxon>Glomeromycetes</taxon>
        <taxon>Archaeosporales</taxon>
        <taxon>Ambisporaceae</taxon>
        <taxon>Ambispora</taxon>
    </lineage>
</organism>
<dbReference type="OrthoDB" id="2439404at2759"/>
<keyword evidence="6" id="KW-1185">Reference proteome</keyword>
<keyword evidence="2" id="KW-0813">Transport</keyword>
<dbReference type="Gene3D" id="3.10.50.30">
    <property type="entry name" value="Transcription elongation factor, GreA/GreB, C-terminal domain"/>
    <property type="match status" value="1"/>
</dbReference>
<gene>
    <name evidence="5" type="ORF">ALEPTO_LOCUS12593</name>
</gene>
<dbReference type="InterPro" id="IPR001437">
    <property type="entry name" value="Tscrpt_elong_fac_GreA/B_C"/>
</dbReference>
<feature type="domain" description="ABC transporter" evidence="3">
    <location>
        <begin position="157"/>
        <end position="226"/>
    </location>
</feature>
<accession>A0A9N9NFY8</accession>
<dbReference type="SUPFAM" id="SSF52540">
    <property type="entry name" value="P-loop containing nucleoside triphosphate hydrolases"/>
    <property type="match status" value="1"/>
</dbReference>
<name>A0A9N9NFY8_9GLOM</name>
<evidence type="ECO:0000259" key="4">
    <source>
        <dbReference type="Pfam" id="PF01272"/>
    </source>
</evidence>
<dbReference type="GO" id="GO:0003677">
    <property type="term" value="F:DNA binding"/>
    <property type="evidence" value="ECO:0007669"/>
    <property type="project" value="InterPro"/>
</dbReference>
<dbReference type="Proteomes" id="UP000789508">
    <property type="component" value="Unassembled WGS sequence"/>
</dbReference>
<comment type="similarity">
    <text evidence="1">Belongs to the ABC transporter superfamily.</text>
</comment>
<evidence type="ECO:0000256" key="1">
    <source>
        <dbReference type="ARBA" id="ARBA00005417"/>
    </source>
</evidence>
<feature type="domain" description="Transcription elongation factor GreA/GreB C-terminal" evidence="4">
    <location>
        <begin position="87"/>
        <end position="136"/>
    </location>
</feature>